<feature type="transmembrane region" description="Helical" evidence="4">
    <location>
        <begin position="117"/>
        <end position="141"/>
    </location>
</feature>
<proteinExistence type="predicted"/>
<gene>
    <name evidence="6" type="ORF">ACFFQV_01810</name>
</gene>
<evidence type="ECO:0000313" key="6">
    <source>
        <dbReference type="EMBL" id="MFB9641014.1"/>
    </source>
</evidence>
<keyword evidence="2" id="KW-0238">DNA-binding</keyword>
<feature type="transmembrane region" description="Helical" evidence="4">
    <location>
        <begin position="69"/>
        <end position="87"/>
    </location>
</feature>
<evidence type="ECO:0000256" key="4">
    <source>
        <dbReference type="SAM" id="Phobius"/>
    </source>
</evidence>
<dbReference type="SUPFAM" id="SSF46894">
    <property type="entry name" value="C-terminal effector domain of the bipartite response regulators"/>
    <property type="match status" value="1"/>
</dbReference>
<dbReference type="CDD" id="cd06170">
    <property type="entry name" value="LuxR_C_like"/>
    <property type="match status" value="1"/>
</dbReference>
<dbReference type="Proteomes" id="UP001589667">
    <property type="component" value="Unassembled WGS sequence"/>
</dbReference>
<feature type="transmembrane region" description="Helical" evidence="4">
    <location>
        <begin position="45"/>
        <end position="62"/>
    </location>
</feature>
<keyword evidence="4" id="KW-0472">Membrane</keyword>
<comment type="caution">
    <text evidence="6">The sequence shown here is derived from an EMBL/GenBank/DDBJ whole genome shotgun (WGS) entry which is preliminary data.</text>
</comment>
<sequence length="277" mass="29122">MRTMGRFRVVGEIAVAVVLVAWWFIVEGSSIASSVPVRTESFVGSPYAALTVIGFGLVFALARSRPQLALGLLGVILVCQLLFWPARLSQTGWTAYLILLAVPYLLAASASVRNRRLLAAAVVPGALAVAALLTLPSFSMSGEWGTINGKPWDAPGLWPDVAVWSVICLCVALGMWALGSRSAHQGAGAPSNSADRAETNQALLVGSPAGGSESLSPREREIFGLVASGMSNAEIAKRAFVAETTVKTHVSSILRKLNARSRSELIAMAHADAGAER</sequence>
<dbReference type="PANTHER" id="PTHR44688">
    <property type="entry name" value="DNA-BINDING TRANSCRIPTIONAL ACTIVATOR DEVR_DOSR"/>
    <property type="match status" value="1"/>
</dbReference>
<keyword evidence="4" id="KW-1133">Transmembrane helix</keyword>
<feature type="transmembrane region" description="Helical" evidence="4">
    <location>
        <begin position="93"/>
        <end position="110"/>
    </location>
</feature>
<dbReference type="Gene3D" id="1.10.10.10">
    <property type="entry name" value="Winged helix-like DNA-binding domain superfamily/Winged helix DNA-binding domain"/>
    <property type="match status" value="1"/>
</dbReference>
<dbReference type="RefSeq" id="WP_246192170.1">
    <property type="nucleotide sequence ID" value="NZ_BAAANI010000008.1"/>
</dbReference>
<evidence type="ECO:0000256" key="2">
    <source>
        <dbReference type="ARBA" id="ARBA00023125"/>
    </source>
</evidence>
<keyword evidence="7" id="KW-1185">Reference proteome</keyword>
<dbReference type="PROSITE" id="PS50043">
    <property type="entry name" value="HTH_LUXR_2"/>
    <property type="match status" value="1"/>
</dbReference>
<feature type="transmembrane region" description="Helical" evidence="4">
    <location>
        <begin position="7"/>
        <end position="25"/>
    </location>
</feature>
<dbReference type="InterPro" id="IPR016032">
    <property type="entry name" value="Sig_transdc_resp-reg_C-effctor"/>
</dbReference>
<protein>
    <submittedName>
        <fullName evidence="6">LuxR C-terminal-related transcriptional regulator</fullName>
    </submittedName>
</protein>
<dbReference type="Pfam" id="PF00196">
    <property type="entry name" value="GerE"/>
    <property type="match status" value="1"/>
</dbReference>
<dbReference type="SMART" id="SM00421">
    <property type="entry name" value="HTH_LUXR"/>
    <property type="match status" value="1"/>
</dbReference>
<accession>A0ABV5SL14</accession>
<evidence type="ECO:0000259" key="5">
    <source>
        <dbReference type="PROSITE" id="PS50043"/>
    </source>
</evidence>
<evidence type="ECO:0000256" key="3">
    <source>
        <dbReference type="ARBA" id="ARBA00023163"/>
    </source>
</evidence>
<feature type="transmembrane region" description="Helical" evidence="4">
    <location>
        <begin position="161"/>
        <end position="178"/>
    </location>
</feature>
<reference evidence="6 7" key="1">
    <citation type="submission" date="2024-09" db="EMBL/GenBank/DDBJ databases">
        <authorList>
            <person name="Sun Q."/>
            <person name="Mori K."/>
        </authorList>
    </citation>
    <scope>NUCLEOTIDE SEQUENCE [LARGE SCALE GENOMIC DNA]</scope>
    <source>
        <strain evidence="6 7">JCM 14321</strain>
    </source>
</reference>
<evidence type="ECO:0000256" key="1">
    <source>
        <dbReference type="ARBA" id="ARBA00023015"/>
    </source>
</evidence>
<keyword evidence="4" id="KW-0812">Transmembrane</keyword>
<dbReference type="InterPro" id="IPR036388">
    <property type="entry name" value="WH-like_DNA-bd_sf"/>
</dbReference>
<name>A0ABV5SL14_9MICO</name>
<dbReference type="InterPro" id="IPR000792">
    <property type="entry name" value="Tscrpt_reg_LuxR_C"/>
</dbReference>
<dbReference type="PRINTS" id="PR00038">
    <property type="entry name" value="HTHLUXR"/>
</dbReference>
<keyword evidence="3" id="KW-0804">Transcription</keyword>
<dbReference type="PANTHER" id="PTHR44688:SF16">
    <property type="entry name" value="DNA-BINDING TRANSCRIPTIONAL ACTIVATOR DEVR_DOSR"/>
    <property type="match status" value="1"/>
</dbReference>
<organism evidence="6 7">
    <name type="scientific">Agromyces lapidis</name>
    <dbReference type="NCBI Taxonomy" id="279574"/>
    <lineage>
        <taxon>Bacteria</taxon>
        <taxon>Bacillati</taxon>
        <taxon>Actinomycetota</taxon>
        <taxon>Actinomycetes</taxon>
        <taxon>Micrococcales</taxon>
        <taxon>Microbacteriaceae</taxon>
        <taxon>Agromyces</taxon>
    </lineage>
</organism>
<evidence type="ECO:0000313" key="7">
    <source>
        <dbReference type="Proteomes" id="UP001589667"/>
    </source>
</evidence>
<feature type="domain" description="HTH luxR-type" evidence="5">
    <location>
        <begin position="208"/>
        <end position="273"/>
    </location>
</feature>
<dbReference type="EMBL" id="JBHMBL010000001">
    <property type="protein sequence ID" value="MFB9641014.1"/>
    <property type="molecule type" value="Genomic_DNA"/>
</dbReference>
<keyword evidence="1" id="KW-0805">Transcription regulation</keyword>